<dbReference type="EMBL" id="JBEDUW010000258">
    <property type="protein sequence ID" value="KAK9902456.1"/>
    <property type="molecule type" value="Genomic_DNA"/>
</dbReference>
<organism evidence="2 3">
    <name type="scientific">Rubus argutus</name>
    <name type="common">Southern blackberry</name>
    <dbReference type="NCBI Taxonomy" id="59490"/>
    <lineage>
        <taxon>Eukaryota</taxon>
        <taxon>Viridiplantae</taxon>
        <taxon>Streptophyta</taxon>
        <taxon>Embryophyta</taxon>
        <taxon>Tracheophyta</taxon>
        <taxon>Spermatophyta</taxon>
        <taxon>Magnoliopsida</taxon>
        <taxon>eudicotyledons</taxon>
        <taxon>Gunneridae</taxon>
        <taxon>Pentapetalae</taxon>
        <taxon>rosids</taxon>
        <taxon>fabids</taxon>
        <taxon>Rosales</taxon>
        <taxon>Rosaceae</taxon>
        <taxon>Rosoideae</taxon>
        <taxon>Rosoideae incertae sedis</taxon>
        <taxon>Rubus</taxon>
    </lineage>
</organism>
<evidence type="ECO:0000313" key="2">
    <source>
        <dbReference type="EMBL" id="KAK9902457.1"/>
    </source>
</evidence>
<name>A0AAW1VG13_RUBAR</name>
<reference evidence="2 3" key="1">
    <citation type="journal article" date="2023" name="G3 (Bethesda)">
        <title>A chromosome-length genome assembly and annotation of blackberry (Rubus argutus, cv. 'Hillquist').</title>
        <authorList>
            <person name="Bruna T."/>
            <person name="Aryal R."/>
            <person name="Dudchenko O."/>
            <person name="Sargent D.J."/>
            <person name="Mead D."/>
            <person name="Buti M."/>
            <person name="Cavallini A."/>
            <person name="Hytonen T."/>
            <person name="Andres J."/>
            <person name="Pham M."/>
            <person name="Weisz D."/>
            <person name="Mascagni F."/>
            <person name="Usai G."/>
            <person name="Natali L."/>
            <person name="Bassil N."/>
            <person name="Fernandez G.E."/>
            <person name="Lomsadze A."/>
            <person name="Armour M."/>
            <person name="Olukolu B."/>
            <person name="Poorten T."/>
            <person name="Britton C."/>
            <person name="Davik J."/>
            <person name="Ashrafi H."/>
            <person name="Aiden E.L."/>
            <person name="Borodovsky M."/>
            <person name="Worthington M."/>
        </authorList>
    </citation>
    <scope>NUCLEOTIDE SEQUENCE [LARGE SCALE GENOMIC DNA]</scope>
    <source>
        <strain evidence="2">PI 553951</strain>
    </source>
</reference>
<comment type="caution">
    <text evidence="2">The sequence shown here is derived from an EMBL/GenBank/DDBJ whole genome shotgun (WGS) entry which is preliminary data.</text>
</comment>
<evidence type="ECO:0000313" key="3">
    <source>
        <dbReference type="Proteomes" id="UP001457282"/>
    </source>
</evidence>
<gene>
    <name evidence="1" type="ORF">M0R45_001695</name>
    <name evidence="2" type="ORF">M0R45_001696</name>
</gene>
<keyword evidence="3" id="KW-1185">Reference proteome</keyword>
<sequence>MAEQLGKMGSPASTRSGYWRGEARLSDERRCLSAGCGVELVEGEGLIWVDEIEVVWFGYVVCEDEGNDAAVIWLWVSVLVVREGRVVMPWFGYGEFVLIHGHGC</sequence>
<evidence type="ECO:0000313" key="1">
    <source>
        <dbReference type="EMBL" id="KAK9902456.1"/>
    </source>
</evidence>
<dbReference type="Proteomes" id="UP001457282">
    <property type="component" value="Unassembled WGS sequence"/>
</dbReference>
<dbReference type="AlphaFoldDB" id="A0AAW1VG13"/>
<protein>
    <submittedName>
        <fullName evidence="2">Uncharacterized protein</fullName>
    </submittedName>
</protein>
<accession>A0AAW1VG13</accession>
<dbReference type="EMBL" id="JBEDUW010000258">
    <property type="protein sequence ID" value="KAK9902457.1"/>
    <property type="molecule type" value="Genomic_DNA"/>
</dbReference>
<proteinExistence type="predicted"/>